<protein>
    <submittedName>
        <fullName evidence="1">Uncharacterized protein</fullName>
    </submittedName>
</protein>
<dbReference type="AlphaFoldDB" id="A0A2P2N0Y9"/>
<evidence type="ECO:0000313" key="1">
    <source>
        <dbReference type="EMBL" id="MBX36130.1"/>
    </source>
</evidence>
<sequence length="53" mass="6277">MYCVKLVLLNVIFGIPEQCYPSIPKDFNFNGDFYGFWIGILNAFHARPFKYRI</sequence>
<proteinExistence type="predicted"/>
<reference evidence="1" key="1">
    <citation type="submission" date="2018-02" db="EMBL/GenBank/DDBJ databases">
        <title>Rhizophora mucronata_Transcriptome.</title>
        <authorList>
            <person name="Meera S.P."/>
            <person name="Sreeshan A."/>
            <person name="Augustine A."/>
        </authorList>
    </citation>
    <scope>NUCLEOTIDE SEQUENCE</scope>
    <source>
        <tissue evidence="1">Leaf</tissue>
    </source>
</reference>
<accession>A0A2P2N0Y9</accession>
<organism evidence="1">
    <name type="scientific">Rhizophora mucronata</name>
    <name type="common">Asiatic mangrove</name>
    <dbReference type="NCBI Taxonomy" id="61149"/>
    <lineage>
        <taxon>Eukaryota</taxon>
        <taxon>Viridiplantae</taxon>
        <taxon>Streptophyta</taxon>
        <taxon>Embryophyta</taxon>
        <taxon>Tracheophyta</taxon>
        <taxon>Spermatophyta</taxon>
        <taxon>Magnoliopsida</taxon>
        <taxon>eudicotyledons</taxon>
        <taxon>Gunneridae</taxon>
        <taxon>Pentapetalae</taxon>
        <taxon>rosids</taxon>
        <taxon>fabids</taxon>
        <taxon>Malpighiales</taxon>
        <taxon>Rhizophoraceae</taxon>
        <taxon>Rhizophora</taxon>
    </lineage>
</organism>
<name>A0A2P2N0Y9_RHIMU</name>
<dbReference type="EMBL" id="GGEC01055646">
    <property type="protein sequence ID" value="MBX36130.1"/>
    <property type="molecule type" value="Transcribed_RNA"/>
</dbReference>